<evidence type="ECO:0000313" key="1">
    <source>
        <dbReference type="EMBL" id="GDY31216.1"/>
    </source>
</evidence>
<gene>
    <name evidence="1" type="ORF">GTS_28490</name>
</gene>
<comment type="caution">
    <text evidence="1">The sequence shown here is derived from an EMBL/GenBank/DDBJ whole genome shotgun (WGS) entry which is preliminary data.</text>
</comment>
<dbReference type="AlphaFoldDB" id="A0A4D4J9P9"/>
<keyword evidence="2" id="KW-1185">Reference proteome</keyword>
<reference evidence="2" key="1">
    <citation type="submission" date="2019-04" db="EMBL/GenBank/DDBJ databases">
        <title>Draft genome sequence of Pseudonocardiaceae bacterium SL3-2-4.</title>
        <authorList>
            <person name="Ningsih F."/>
            <person name="Yokota A."/>
            <person name="Sakai Y."/>
            <person name="Nanatani K."/>
            <person name="Yabe S."/>
            <person name="Oetari A."/>
            <person name="Sjamsuridzal W."/>
        </authorList>
    </citation>
    <scope>NUCLEOTIDE SEQUENCE [LARGE SCALE GENOMIC DNA]</scope>
    <source>
        <strain evidence="2">SL3-2-4</strain>
    </source>
</reference>
<proteinExistence type="predicted"/>
<dbReference type="EMBL" id="BJFL01000012">
    <property type="protein sequence ID" value="GDY31216.1"/>
    <property type="molecule type" value="Genomic_DNA"/>
</dbReference>
<organism evidence="1 2">
    <name type="scientific">Gandjariella thermophila</name>
    <dbReference type="NCBI Taxonomy" id="1931992"/>
    <lineage>
        <taxon>Bacteria</taxon>
        <taxon>Bacillati</taxon>
        <taxon>Actinomycetota</taxon>
        <taxon>Actinomycetes</taxon>
        <taxon>Pseudonocardiales</taxon>
        <taxon>Pseudonocardiaceae</taxon>
        <taxon>Gandjariella</taxon>
    </lineage>
</organism>
<protein>
    <submittedName>
        <fullName evidence="1">Uncharacterized protein</fullName>
    </submittedName>
</protein>
<name>A0A4D4J9P9_9PSEU</name>
<dbReference type="Proteomes" id="UP000298860">
    <property type="component" value="Unassembled WGS sequence"/>
</dbReference>
<evidence type="ECO:0000313" key="2">
    <source>
        <dbReference type="Proteomes" id="UP000298860"/>
    </source>
</evidence>
<accession>A0A4D4J9P9</accession>
<sequence>MPDRNGVVLRLACLTAFTVVVDIEAADALMDALRTGDIGAVLAHHDQRGRVLLGVRPHPLPGAPAAVELAPMELELHLSPRHSVRLVFSRSRAHELLQHLADARDVLSRVAGRRQ</sequence>